<evidence type="ECO:0000256" key="2">
    <source>
        <dbReference type="SAM" id="MobiDB-lite"/>
    </source>
</evidence>
<dbReference type="InterPro" id="IPR002711">
    <property type="entry name" value="HNH"/>
</dbReference>
<sequence>MTRTFALDEASSLARLGDEEVVAALRRLEIESRRLYAARLRLIAEIDARGLAGPLGYSGAAALVREVGGHNPGAARKLVAQARALNSSVTRTGAVVEAELPRTAEALWDGSIGPEHVEAIRAAVEILPRKVSPDDRQSAEAILVEAAQASEPRIVTRLGREIRARLDPDGEPPEEGYGAGSGPWLALRPRPDGGLTGVFGLDAESGALLTNLLSPLTAPRVEGGAVDSRSRDERYGDALVDVLRLAARSPRAPDEAGEPVTVLVTADLIDLERRAGPGLLDGHLSLSSARIRRLACDASVVPAVFGGRGEILDVGRASRTVPRAIRRALILRDAGCTFPGCDRKAKWCQAHHIVHWADGGPTALDNLALVCAYHHRLLHRTDWTVTMIDGRPWYRPPGYVDPDRVPRRNVLHAHRVGSVVTTRQSTVASCHETDDGTLPPVSTNSRSAARKVSSGTPLPAGKALSDRSVSAGDAGSPTLYASSSSPAYSK</sequence>
<keyword evidence="5" id="KW-1185">Reference proteome</keyword>
<dbReference type="Pfam" id="PF02720">
    <property type="entry name" value="DUF222"/>
    <property type="match status" value="1"/>
</dbReference>
<protein>
    <recommendedName>
        <fullName evidence="3">HNH nuclease domain-containing protein</fullName>
    </recommendedName>
</protein>
<comment type="similarity">
    <text evidence="1">Belongs to the Rv1128c/1148c/1588c/1702c/1945/3466 family.</text>
</comment>
<dbReference type="Proteomes" id="UP000545493">
    <property type="component" value="Unassembled WGS sequence"/>
</dbReference>
<dbReference type="AlphaFoldDB" id="A0A7X5ZPT6"/>
<dbReference type="InterPro" id="IPR003615">
    <property type="entry name" value="HNH_nuc"/>
</dbReference>
<name>A0A7X5ZPT6_9PSEU</name>
<dbReference type="InterPro" id="IPR003870">
    <property type="entry name" value="DUF222"/>
</dbReference>
<gene>
    <name evidence="4" type="ORF">FHU38_001155</name>
</gene>
<reference evidence="4 5" key="1">
    <citation type="submission" date="2020-03" db="EMBL/GenBank/DDBJ databases">
        <title>Sequencing the genomes of 1000 actinobacteria strains.</title>
        <authorList>
            <person name="Klenk H.-P."/>
        </authorList>
    </citation>
    <scope>NUCLEOTIDE SEQUENCE [LARGE SCALE GENOMIC DNA]</scope>
    <source>
        <strain evidence="4 5">DSM 45685</strain>
    </source>
</reference>
<organism evidence="4 5">
    <name type="scientific">Saccharomonospora amisosensis</name>
    <dbReference type="NCBI Taxonomy" id="1128677"/>
    <lineage>
        <taxon>Bacteria</taxon>
        <taxon>Bacillati</taxon>
        <taxon>Actinomycetota</taxon>
        <taxon>Actinomycetes</taxon>
        <taxon>Pseudonocardiales</taxon>
        <taxon>Pseudonocardiaceae</taxon>
        <taxon>Saccharomonospora</taxon>
    </lineage>
</organism>
<evidence type="ECO:0000256" key="1">
    <source>
        <dbReference type="ARBA" id="ARBA00023450"/>
    </source>
</evidence>
<feature type="compositionally biased region" description="Polar residues" evidence="2">
    <location>
        <begin position="479"/>
        <end position="490"/>
    </location>
</feature>
<evidence type="ECO:0000313" key="5">
    <source>
        <dbReference type="Proteomes" id="UP000545493"/>
    </source>
</evidence>
<dbReference type="CDD" id="cd00085">
    <property type="entry name" value="HNHc"/>
    <property type="match status" value="1"/>
</dbReference>
<dbReference type="GO" id="GO:0003676">
    <property type="term" value="F:nucleic acid binding"/>
    <property type="evidence" value="ECO:0007669"/>
    <property type="project" value="InterPro"/>
</dbReference>
<accession>A0A7X5ZPT6</accession>
<dbReference type="SMART" id="SM00507">
    <property type="entry name" value="HNHc"/>
    <property type="match status" value="1"/>
</dbReference>
<dbReference type="Pfam" id="PF01844">
    <property type="entry name" value="HNH"/>
    <property type="match status" value="1"/>
</dbReference>
<feature type="domain" description="HNH nuclease" evidence="3">
    <location>
        <begin position="324"/>
        <end position="376"/>
    </location>
</feature>
<dbReference type="Gene3D" id="1.10.30.50">
    <property type="match status" value="1"/>
</dbReference>
<evidence type="ECO:0000313" key="4">
    <source>
        <dbReference type="EMBL" id="NIJ10811.1"/>
    </source>
</evidence>
<comment type="caution">
    <text evidence="4">The sequence shown here is derived from an EMBL/GenBank/DDBJ whole genome shotgun (WGS) entry which is preliminary data.</text>
</comment>
<dbReference type="GO" id="GO:0004519">
    <property type="term" value="F:endonuclease activity"/>
    <property type="evidence" value="ECO:0007669"/>
    <property type="project" value="InterPro"/>
</dbReference>
<evidence type="ECO:0000259" key="3">
    <source>
        <dbReference type="SMART" id="SM00507"/>
    </source>
</evidence>
<proteinExistence type="inferred from homology"/>
<dbReference type="EMBL" id="JAAOYM010000001">
    <property type="protein sequence ID" value="NIJ10811.1"/>
    <property type="molecule type" value="Genomic_DNA"/>
</dbReference>
<dbReference type="GO" id="GO:0008270">
    <property type="term" value="F:zinc ion binding"/>
    <property type="evidence" value="ECO:0007669"/>
    <property type="project" value="InterPro"/>
</dbReference>
<feature type="region of interest" description="Disordered" evidence="2">
    <location>
        <begin position="423"/>
        <end position="490"/>
    </location>
</feature>